<sequence length="197" mass="21635">MPISRFLVVSLGNPSPYLDTLHSAGHFALGAVQQLLSYDQPPFASERFGKKAVLASAGPRYIFLQSPTMMNVSGPWVAAAWRGVLADRGLAPSELPLVLVHDDLEEDLGVVKIKQWKSSHRGHNGIKSVNASLNMGQYPGALWARISVGIGRPEGRDKSTVSDYVLRKMTRWEKSTLQEQGAPAIVEALMELEQKWS</sequence>
<dbReference type="InterPro" id="IPR001328">
    <property type="entry name" value="Pept_tRNA_hydro"/>
</dbReference>
<reference evidence="6" key="1">
    <citation type="submission" date="2022-07" db="EMBL/GenBank/DDBJ databases">
        <title>Fungi with potential for degradation of polypropylene.</title>
        <authorList>
            <person name="Gostincar C."/>
        </authorList>
    </citation>
    <scope>NUCLEOTIDE SEQUENCE</scope>
    <source>
        <strain evidence="6">EXF-13287</strain>
    </source>
</reference>
<protein>
    <recommendedName>
        <fullName evidence="1">peptidyl-tRNA hydrolase</fullName>
        <ecNumber evidence="1">3.1.1.29</ecNumber>
    </recommendedName>
</protein>
<dbReference type="Gene3D" id="3.40.50.1470">
    <property type="entry name" value="Peptidyl-tRNA hydrolase"/>
    <property type="match status" value="1"/>
</dbReference>
<dbReference type="InterPro" id="IPR036416">
    <property type="entry name" value="Pept_tRNA_hydro_sf"/>
</dbReference>
<keyword evidence="7" id="KW-1185">Reference proteome</keyword>
<keyword evidence="3 6" id="KW-0378">Hydrolase</keyword>
<keyword evidence="4" id="KW-0694">RNA-binding</keyword>
<dbReference type="PANTHER" id="PTHR17224:SF1">
    <property type="entry name" value="PEPTIDYL-TRNA HYDROLASE"/>
    <property type="match status" value="1"/>
</dbReference>
<dbReference type="InterPro" id="IPR018171">
    <property type="entry name" value="Pept_tRNA_hydro_CS"/>
</dbReference>
<dbReference type="SUPFAM" id="SSF53178">
    <property type="entry name" value="Peptidyl-tRNA hydrolase-like"/>
    <property type="match status" value="1"/>
</dbReference>
<dbReference type="AlphaFoldDB" id="A0AA38S0H5"/>
<name>A0AA38S0H5_9PEZI</name>
<keyword evidence="2" id="KW-0820">tRNA-binding</keyword>
<dbReference type="PROSITE" id="PS01196">
    <property type="entry name" value="PEPT_TRNA_HYDROL_2"/>
    <property type="match status" value="1"/>
</dbReference>
<dbReference type="GO" id="GO:0004045">
    <property type="term" value="F:peptidyl-tRNA hydrolase activity"/>
    <property type="evidence" value="ECO:0007669"/>
    <property type="project" value="UniProtKB-EC"/>
</dbReference>
<organism evidence="6 7">
    <name type="scientific">Coniochaeta hoffmannii</name>
    <dbReference type="NCBI Taxonomy" id="91930"/>
    <lineage>
        <taxon>Eukaryota</taxon>
        <taxon>Fungi</taxon>
        <taxon>Dikarya</taxon>
        <taxon>Ascomycota</taxon>
        <taxon>Pezizomycotina</taxon>
        <taxon>Sordariomycetes</taxon>
        <taxon>Sordariomycetidae</taxon>
        <taxon>Coniochaetales</taxon>
        <taxon>Coniochaetaceae</taxon>
        <taxon>Coniochaeta</taxon>
    </lineage>
</organism>
<evidence type="ECO:0000313" key="6">
    <source>
        <dbReference type="EMBL" id="KAJ9144421.1"/>
    </source>
</evidence>
<dbReference type="EMBL" id="JANBVN010000099">
    <property type="protein sequence ID" value="KAJ9144421.1"/>
    <property type="molecule type" value="Genomic_DNA"/>
</dbReference>
<proteinExistence type="inferred from homology"/>
<evidence type="ECO:0000256" key="1">
    <source>
        <dbReference type="ARBA" id="ARBA00013260"/>
    </source>
</evidence>
<dbReference type="Pfam" id="PF01195">
    <property type="entry name" value="Pept_tRNA_hydro"/>
    <property type="match status" value="1"/>
</dbReference>
<dbReference type="GO" id="GO:0000049">
    <property type="term" value="F:tRNA binding"/>
    <property type="evidence" value="ECO:0007669"/>
    <property type="project" value="UniProtKB-KW"/>
</dbReference>
<gene>
    <name evidence="6" type="ORF">NKR19_g6434</name>
</gene>
<dbReference type="PANTHER" id="PTHR17224">
    <property type="entry name" value="PEPTIDYL-TRNA HYDROLASE"/>
    <property type="match status" value="1"/>
</dbReference>
<evidence type="ECO:0000256" key="3">
    <source>
        <dbReference type="ARBA" id="ARBA00022801"/>
    </source>
</evidence>
<accession>A0AA38S0H5</accession>
<dbReference type="Proteomes" id="UP001174691">
    <property type="component" value="Unassembled WGS sequence"/>
</dbReference>
<evidence type="ECO:0000256" key="2">
    <source>
        <dbReference type="ARBA" id="ARBA00022555"/>
    </source>
</evidence>
<evidence type="ECO:0000256" key="5">
    <source>
        <dbReference type="ARBA" id="ARBA00038063"/>
    </source>
</evidence>
<evidence type="ECO:0000313" key="7">
    <source>
        <dbReference type="Proteomes" id="UP001174691"/>
    </source>
</evidence>
<comment type="similarity">
    <text evidence="5">Belongs to the PTH family.</text>
</comment>
<evidence type="ECO:0000256" key="4">
    <source>
        <dbReference type="ARBA" id="ARBA00022884"/>
    </source>
</evidence>
<comment type="caution">
    <text evidence="6">The sequence shown here is derived from an EMBL/GenBank/DDBJ whole genome shotgun (WGS) entry which is preliminary data.</text>
</comment>
<dbReference type="EC" id="3.1.1.29" evidence="1"/>